<dbReference type="GO" id="GO:0007023">
    <property type="term" value="P:post-chaperonin tubulin folding pathway"/>
    <property type="evidence" value="ECO:0007669"/>
    <property type="project" value="UniProtKB-UniRule"/>
</dbReference>
<dbReference type="Pfam" id="PF02970">
    <property type="entry name" value="TBCA"/>
    <property type="match status" value="1"/>
</dbReference>
<evidence type="ECO:0000256" key="2">
    <source>
        <dbReference type="ARBA" id="ARBA00023186"/>
    </source>
</evidence>
<keyword evidence="3" id="KW-0963">Cytoplasm</keyword>
<reference evidence="5" key="1">
    <citation type="submission" date="2022-11" db="EMBL/GenBank/DDBJ databases">
        <authorList>
            <person name="Petersen C."/>
        </authorList>
    </citation>
    <scope>NUCLEOTIDE SEQUENCE</scope>
    <source>
        <strain evidence="5">IBT 30069</strain>
    </source>
</reference>
<dbReference type="Proteomes" id="UP001149165">
    <property type="component" value="Unassembled WGS sequence"/>
</dbReference>
<dbReference type="PANTHER" id="PTHR21500:SF0">
    <property type="entry name" value="TUBULIN-SPECIFIC CHAPERONE A"/>
    <property type="match status" value="1"/>
</dbReference>
<reference evidence="5" key="2">
    <citation type="journal article" date="2023" name="IMA Fungus">
        <title>Comparative genomic study of the Penicillium genus elucidates a diverse pangenome and 15 lateral gene transfer events.</title>
        <authorList>
            <person name="Petersen C."/>
            <person name="Sorensen T."/>
            <person name="Nielsen M.R."/>
            <person name="Sondergaard T.E."/>
            <person name="Sorensen J.L."/>
            <person name="Fitzpatrick D.A."/>
            <person name="Frisvad J.C."/>
            <person name="Nielsen K.L."/>
        </authorList>
    </citation>
    <scope>NUCLEOTIDE SEQUENCE</scope>
    <source>
        <strain evidence="5">IBT 30069</strain>
    </source>
</reference>
<evidence type="ECO:0000256" key="3">
    <source>
        <dbReference type="RuleBase" id="RU364030"/>
    </source>
</evidence>
<dbReference type="GO" id="GO:0005874">
    <property type="term" value="C:microtubule"/>
    <property type="evidence" value="ECO:0007669"/>
    <property type="project" value="UniProtKB-KW"/>
</dbReference>
<dbReference type="SUPFAM" id="SSF46988">
    <property type="entry name" value="Tubulin chaperone cofactor A"/>
    <property type="match status" value="1"/>
</dbReference>
<comment type="caution">
    <text evidence="5">The sequence shown here is derived from an EMBL/GenBank/DDBJ whole genome shotgun (WGS) entry which is preliminary data.</text>
</comment>
<evidence type="ECO:0000256" key="4">
    <source>
        <dbReference type="SAM" id="MobiDB-lite"/>
    </source>
</evidence>
<dbReference type="GO" id="GO:0005829">
    <property type="term" value="C:cytosol"/>
    <property type="evidence" value="ECO:0007669"/>
    <property type="project" value="TreeGrafter"/>
</dbReference>
<dbReference type="InterPro" id="IPR036126">
    <property type="entry name" value="TBCA_sf"/>
</dbReference>
<dbReference type="InterPro" id="IPR004226">
    <property type="entry name" value="TBCA"/>
</dbReference>
<dbReference type="PANTHER" id="PTHR21500">
    <property type="entry name" value="TUBULIN-SPECIFIC CHAPERONE A"/>
    <property type="match status" value="1"/>
</dbReference>
<protein>
    <recommendedName>
        <fullName evidence="3">Tubulin-specific chaperone A</fullName>
    </recommendedName>
</protein>
<evidence type="ECO:0000313" key="6">
    <source>
        <dbReference type="Proteomes" id="UP001149165"/>
    </source>
</evidence>
<comment type="similarity">
    <text evidence="1 3">Belongs to the TBCA family.</text>
</comment>
<accession>A0A9W9EU62</accession>
<feature type="compositionally biased region" description="Basic and acidic residues" evidence="4">
    <location>
        <begin position="28"/>
        <end position="39"/>
    </location>
</feature>
<proteinExistence type="inferred from homology"/>
<dbReference type="EMBL" id="JAPQKH010000007">
    <property type="protein sequence ID" value="KAJ5088013.1"/>
    <property type="molecule type" value="Genomic_DNA"/>
</dbReference>
<dbReference type="GO" id="GO:0007021">
    <property type="term" value="P:tubulin complex assembly"/>
    <property type="evidence" value="ECO:0007669"/>
    <property type="project" value="UniProtKB-UniRule"/>
</dbReference>
<sequence>MAPRSQIEIVTSSVTRLVKEEASYHRELEQQGERIKKLESGQGGDDENKEYLIKQEHLALEETKKVLPTLKQKIADSVKELETLITEEGQKGAESNVQHITAAKEAIAKAKTAEREIS</sequence>
<dbReference type="OrthoDB" id="296187at2759"/>
<dbReference type="FunFam" id="1.20.58.90:FF:000016">
    <property type="entry name" value="Tubulin-specific chaperone A"/>
    <property type="match status" value="1"/>
</dbReference>
<dbReference type="AlphaFoldDB" id="A0A9W9EU62"/>
<evidence type="ECO:0000313" key="5">
    <source>
        <dbReference type="EMBL" id="KAJ5088013.1"/>
    </source>
</evidence>
<organism evidence="5 6">
    <name type="scientific">Penicillium angulare</name>
    <dbReference type="NCBI Taxonomy" id="116970"/>
    <lineage>
        <taxon>Eukaryota</taxon>
        <taxon>Fungi</taxon>
        <taxon>Dikarya</taxon>
        <taxon>Ascomycota</taxon>
        <taxon>Pezizomycotina</taxon>
        <taxon>Eurotiomycetes</taxon>
        <taxon>Eurotiomycetidae</taxon>
        <taxon>Eurotiales</taxon>
        <taxon>Aspergillaceae</taxon>
        <taxon>Penicillium</taxon>
    </lineage>
</organism>
<dbReference type="GO" id="GO:0048487">
    <property type="term" value="F:beta-tubulin binding"/>
    <property type="evidence" value="ECO:0007669"/>
    <property type="project" value="InterPro"/>
</dbReference>
<comment type="subcellular location">
    <subcellularLocation>
        <location evidence="3">Cytoplasm</location>
        <location evidence="3">Cytoskeleton</location>
    </subcellularLocation>
</comment>
<comment type="subunit">
    <text evidence="3">Supercomplex made of cofactors A to E. Cofactors A and D function by capturing and stabilizing tubulin in a quasi-native conformation. Cofactor E binds to the cofactor D-tubulin complex; interaction with cofactor C then causes the release of tubulin polypeptides that are committed to the native state.</text>
</comment>
<dbReference type="Gene3D" id="1.20.58.90">
    <property type="match status" value="1"/>
</dbReference>
<keyword evidence="2 3" id="KW-0143">Chaperone</keyword>
<gene>
    <name evidence="5" type="ORF">N7456_011629</name>
</gene>
<keyword evidence="3" id="KW-0493">Microtubule</keyword>
<evidence type="ECO:0000256" key="1">
    <source>
        <dbReference type="ARBA" id="ARBA00006806"/>
    </source>
</evidence>
<keyword evidence="6" id="KW-1185">Reference proteome</keyword>
<keyword evidence="3" id="KW-0206">Cytoskeleton</keyword>
<name>A0A9W9EU62_9EURO</name>
<feature type="region of interest" description="Disordered" evidence="4">
    <location>
        <begin position="28"/>
        <end position="48"/>
    </location>
</feature>